<feature type="compositionally biased region" description="Low complexity" evidence="6">
    <location>
        <begin position="527"/>
        <end position="548"/>
    </location>
</feature>
<dbReference type="InterPro" id="IPR050130">
    <property type="entry name" value="ClpA_ClpB"/>
</dbReference>
<dbReference type="InterPro" id="IPR036628">
    <property type="entry name" value="Clp_N_dom_sf"/>
</dbReference>
<evidence type="ECO:0000256" key="5">
    <source>
        <dbReference type="PROSITE-ProRule" id="PRU01251"/>
    </source>
</evidence>
<dbReference type="Gene3D" id="1.10.8.60">
    <property type="match status" value="1"/>
</dbReference>
<evidence type="ECO:0000256" key="3">
    <source>
        <dbReference type="ARBA" id="ARBA00022840"/>
    </source>
</evidence>
<dbReference type="Pfam" id="PF00004">
    <property type="entry name" value="AAA"/>
    <property type="match status" value="1"/>
</dbReference>
<keyword evidence="4" id="KW-0143">Chaperone</keyword>
<feature type="region of interest" description="Disordered" evidence="6">
    <location>
        <begin position="527"/>
        <end position="549"/>
    </location>
</feature>
<dbReference type="EMBL" id="CAUYUJ010019163">
    <property type="protein sequence ID" value="CAK0889039.1"/>
    <property type="molecule type" value="Genomic_DNA"/>
</dbReference>
<proteinExistence type="predicted"/>
<feature type="non-terminal residue" evidence="8">
    <location>
        <position position="629"/>
    </location>
</feature>
<dbReference type="PANTHER" id="PTHR11638">
    <property type="entry name" value="ATP-DEPENDENT CLP PROTEASE"/>
    <property type="match status" value="1"/>
</dbReference>
<keyword evidence="9" id="KW-1185">Reference proteome</keyword>
<protein>
    <recommendedName>
        <fullName evidence="7">Clp R domain-containing protein</fullName>
    </recommendedName>
</protein>
<sequence length="629" mass="66841">GAIGGASAGGALSSGGSSFLGSSAAGSVTSAAPPARRGGSSALGSMTMMFEKFNEKAIKSVMMASDESRRLGHDFVSTEMLFVGIVAENTGVSARAMKKLGISVKDARKATEELLGRGSGKVSSDIPFTKAAKQRLANSIQEAKKLGSTTVDPAHILIAMFKEKDDGLTKLTEQLGVDPAKVLEEVTKELQELMEAAEGSAGGSVAGALADKKKAGSALAEFGRDLTAMAADGEMDPLVGREEEIERAIQILARRQKNNPVLIGEPGVGKSAIAEGLALRIAEGNVPQMLEDKRVIELDLGTLLSGTKYRGEFEERLKNIIQEVRSSGNVILMIDEIHTLVGAGGDGGGGAMDAANILKPAMARGDVQIMGATTVEEYRKYVEKDKALERRFQPISVPEPTVEQTIQILRGLARKYEAHHKLRFADEALEACVKLSSQYVQNRFLPDKAIDVLDETGARVQLRQLAKMPEAALEARGKIREVQDWEKEKAVRLQDYAAAAKLRDSEEQMQKELLALLKAGGAGAAAGAEAAEGAEPAAEGEQADAAAEPAEEVDWDQVLAVPVVTEDDVAKVVSVWTGVPVEKVSSDESQRLVALEETLHNRVIGQEEAVVAISKAVRRPRAGCRTRTA</sequence>
<dbReference type="InterPro" id="IPR018368">
    <property type="entry name" value="ClpA/B_CS1"/>
</dbReference>
<accession>A0ABN9WV57</accession>
<evidence type="ECO:0000256" key="1">
    <source>
        <dbReference type="ARBA" id="ARBA00022737"/>
    </source>
</evidence>
<dbReference type="InterPro" id="IPR004176">
    <property type="entry name" value="Clp_R_N"/>
</dbReference>
<reference evidence="8" key="1">
    <citation type="submission" date="2023-10" db="EMBL/GenBank/DDBJ databases">
        <authorList>
            <person name="Chen Y."/>
            <person name="Shah S."/>
            <person name="Dougan E. K."/>
            <person name="Thang M."/>
            <person name="Chan C."/>
        </authorList>
    </citation>
    <scope>NUCLEOTIDE SEQUENCE [LARGE SCALE GENOMIC DNA]</scope>
</reference>
<dbReference type="InterPro" id="IPR027417">
    <property type="entry name" value="P-loop_NTPase"/>
</dbReference>
<dbReference type="SUPFAM" id="SSF52540">
    <property type="entry name" value="P-loop containing nucleoside triphosphate hydrolases"/>
    <property type="match status" value="1"/>
</dbReference>
<evidence type="ECO:0000256" key="4">
    <source>
        <dbReference type="ARBA" id="ARBA00023186"/>
    </source>
</evidence>
<evidence type="ECO:0000313" key="8">
    <source>
        <dbReference type="EMBL" id="CAK0889039.1"/>
    </source>
</evidence>
<evidence type="ECO:0000259" key="7">
    <source>
        <dbReference type="PROSITE" id="PS51903"/>
    </source>
</evidence>
<keyword evidence="2" id="KW-0547">Nucleotide-binding</keyword>
<keyword evidence="1 5" id="KW-0677">Repeat</keyword>
<dbReference type="InterPro" id="IPR003959">
    <property type="entry name" value="ATPase_AAA_core"/>
</dbReference>
<keyword evidence="3" id="KW-0067">ATP-binding</keyword>
<dbReference type="InterPro" id="IPR003593">
    <property type="entry name" value="AAA+_ATPase"/>
</dbReference>
<name>A0ABN9WV57_9DINO</name>
<evidence type="ECO:0000256" key="2">
    <source>
        <dbReference type="ARBA" id="ARBA00022741"/>
    </source>
</evidence>
<dbReference type="Gene3D" id="3.40.50.300">
    <property type="entry name" value="P-loop containing nucleotide triphosphate hydrolases"/>
    <property type="match status" value="2"/>
</dbReference>
<dbReference type="InterPro" id="IPR041546">
    <property type="entry name" value="ClpA/ClpB_AAA_lid"/>
</dbReference>
<dbReference type="Pfam" id="PF02861">
    <property type="entry name" value="Clp_N"/>
    <property type="match status" value="1"/>
</dbReference>
<dbReference type="CDD" id="cd00009">
    <property type="entry name" value="AAA"/>
    <property type="match status" value="1"/>
</dbReference>
<dbReference type="PROSITE" id="PS51903">
    <property type="entry name" value="CLP_R"/>
    <property type="match status" value="1"/>
</dbReference>
<evidence type="ECO:0000256" key="6">
    <source>
        <dbReference type="SAM" id="MobiDB-lite"/>
    </source>
</evidence>
<gene>
    <name evidence="8" type="ORF">PCOR1329_LOCUS69694</name>
</gene>
<dbReference type="SMART" id="SM00382">
    <property type="entry name" value="AAA"/>
    <property type="match status" value="1"/>
</dbReference>
<evidence type="ECO:0000313" key="9">
    <source>
        <dbReference type="Proteomes" id="UP001189429"/>
    </source>
</evidence>
<dbReference type="Gene3D" id="4.10.860.10">
    <property type="entry name" value="UVR domain"/>
    <property type="match status" value="1"/>
</dbReference>
<dbReference type="Gene3D" id="1.10.1780.10">
    <property type="entry name" value="Clp, N-terminal domain"/>
    <property type="match status" value="1"/>
</dbReference>
<feature type="domain" description="Clp R" evidence="7">
    <location>
        <begin position="50"/>
        <end position="192"/>
    </location>
</feature>
<dbReference type="Proteomes" id="UP001189429">
    <property type="component" value="Unassembled WGS sequence"/>
</dbReference>
<dbReference type="PROSITE" id="PS00870">
    <property type="entry name" value="CLPAB_1"/>
    <property type="match status" value="1"/>
</dbReference>
<comment type="caution">
    <text evidence="8">The sequence shown here is derived from an EMBL/GenBank/DDBJ whole genome shotgun (WGS) entry which is preliminary data.</text>
</comment>
<organism evidence="8 9">
    <name type="scientific">Prorocentrum cordatum</name>
    <dbReference type="NCBI Taxonomy" id="2364126"/>
    <lineage>
        <taxon>Eukaryota</taxon>
        <taxon>Sar</taxon>
        <taxon>Alveolata</taxon>
        <taxon>Dinophyceae</taxon>
        <taxon>Prorocentrales</taxon>
        <taxon>Prorocentraceae</taxon>
        <taxon>Prorocentrum</taxon>
    </lineage>
</organism>
<feature type="non-terminal residue" evidence="8">
    <location>
        <position position="1"/>
    </location>
</feature>
<dbReference type="Pfam" id="PF17871">
    <property type="entry name" value="AAA_lid_9"/>
    <property type="match status" value="1"/>
</dbReference>
<dbReference type="PANTHER" id="PTHR11638:SF155">
    <property type="entry name" value="CHAPERONE PROTEIN CLPC1, CHLOROPLASTIC-LIKE"/>
    <property type="match status" value="1"/>
</dbReference>
<dbReference type="SUPFAM" id="SSF81923">
    <property type="entry name" value="Double Clp-N motif"/>
    <property type="match status" value="1"/>
</dbReference>